<evidence type="ECO:0000313" key="2">
    <source>
        <dbReference type="EMBL" id="KAK5690876.1"/>
    </source>
</evidence>
<sequence>MKTFTISATLASLLISTTHASTLQQRDLGLNAGDIHDAVIKWHDDTEAVSAFLNSAADIVNQALNNGQDSIDITSIANTAFGRETDEPNQKHTIELNFCPHLDTIGCNPDQLGNGVIDGANATLITDGTFISVVNALQTLSSAPAGTSAQLAKAQLDLINNGNGQTGGRCQAVLPAIDLYFQQVNIGLIMQNGDRSLSGVHPVPPSACGSGGVPQPSVAVTL</sequence>
<feature type="chain" id="PRO_5042850204" evidence="1">
    <location>
        <begin position="21"/>
        <end position="222"/>
    </location>
</feature>
<accession>A0AAN7VXK2</accession>
<reference evidence="2" key="1">
    <citation type="submission" date="2023-08" db="EMBL/GenBank/DDBJ databases">
        <title>Black Yeasts Isolated from many extreme environments.</title>
        <authorList>
            <person name="Coleine C."/>
            <person name="Stajich J.E."/>
            <person name="Selbmann L."/>
        </authorList>
    </citation>
    <scope>NUCLEOTIDE SEQUENCE</scope>
    <source>
        <strain evidence="2">CCFEE 5810</strain>
    </source>
</reference>
<evidence type="ECO:0000313" key="3">
    <source>
        <dbReference type="Proteomes" id="UP001310594"/>
    </source>
</evidence>
<comment type="caution">
    <text evidence="2">The sequence shown here is derived from an EMBL/GenBank/DDBJ whole genome shotgun (WGS) entry which is preliminary data.</text>
</comment>
<keyword evidence="1" id="KW-0732">Signal</keyword>
<gene>
    <name evidence="2" type="ORF">LTR97_012039</name>
</gene>
<dbReference type="EMBL" id="JAVRQU010000023">
    <property type="protein sequence ID" value="KAK5690876.1"/>
    <property type="molecule type" value="Genomic_DNA"/>
</dbReference>
<dbReference type="Proteomes" id="UP001310594">
    <property type="component" value="Unassembled WGS sequence"/>
</dbReference>
<feature type="signal peptide" evidence="1">
    <location>
        <begin position="1"/>
        <end position="20"/>
    </location>
</feature>
<proteinExistence type="predicted"/>
<protein>
    <submittedName>
        <fullName evidence="2">Uncharacterized protein</fullName>
    </submittedName>
</protein>
<evidence type="ECO:0000256" key="1">
    <source>
        <dbReference type="SAM" id="SignalP"/>
    </source>
</evidence>
<dbReference type="AlphaFoldDB" id="A0AAN7VXK2"/>
<name>A0AAN7VXK2_9PEZI</name>
<organism evidence="2 3">
    <name type="scientific">Elasticomyces elasticus</name>
    <dbReference type="NCBI Taxonomy" id="574655"/>
    <lineage>
        <taxon>Eukaryota</taxon>
        <taxon>Fungi</taxon>
        <taxon>Dikarya</taxon>
        <taxon>Ascomycota</taxon>
        <taxon>Pezizomycotina</taxon>
        <taxon>Dothideomycetes</taxon>
        <taxon>Dothideomycetidae</taxon>
        <taxon>Mycosphaerellales</taxon>
        <taxon>Teratosphaeriaceae</taxon>
        <taxon>Elasticomyces</taxon>
    </lineage>
</organism>